<accession>E6QKN6</accession>
<proteinExistence type="inferred from homology"/>
<dbReference type="AlphaFoldDB" id="E6QKN6"/>
<feature type="domain" description="Glycosyltransferase family 28 N-terminal" evidence="10">
    <location>
        <begin position="5"/>
        <end position="143"/>
    </location>
</feature>
<dbReference type="CDD" id="cd03785">
    <property type="entry name" value="GT28_MurG"/>
    <property type="match status" value="1"/>
</dbReference>
<dbReference type="HAMAP" id="MF_00033">
    <property type="entry name" value="MurG"/>
    <property type="match status" value="1"/>
</dbReference>
<keyword evidence="3 12" id="KW-0328">Glycosyltransferase</keyword>
<name>E6QKN6_9ZZZZ</name>
<organism evidence="12">
    <name type="scientific">mine drainage metagenome</name>
    <dbReference type="NCBI Taxonomy" id="410659"/>
    <lineage>
        <taxon>unclassified sequences</taxon>
        <taxon>metagenomes</taxon>
        <taxon>ecological metagenomes</taxon>
    </lineage>
</organism>
<evidence type="ECO:0000256" key="4">
    <source>
        <dbReference type="ARBA" id="ARBA00022679"/>
    </source>
</evidence>
<keyword evidence="6" id="KW-0573">Peptidoglycan synthesis</keyword>
<dbReference type="GO" id="GO:0005975">
    <property type="term" value="P:carbohydrate metabolic process"/>
    <property type="evidence" value="ECO:0007669"/>
    <property type="project" value="InterPro"/>
</dbReference>
<evidence type="ECO:0000256" key="5">
    <source>
        <dbReference type="ARBA" id="ARBA00022960"/>
    </source>
</evidence>
<evidence type="ECO:0000259" key="11">
    <source>
        <dbReference type="Pfam" id="PF04101"/>
    </source>
</evidence>
<dbReference type="InterPro" id="IPR004276">
    <property type="entry name" value="GlycoTrans_28_N"/>
</dbReference>
<reference evidence="12" key="1">
    <citation type="submission" date="2009-10" db="EMBL/GenBank/DDBJ databases">
        <title>Diversity of trophic interactions inside an arsenic-rich microbial ecosystem.</title>
        <authorList>
            <person name="Bertin P.N."/>
            <person name="Heinrich-Salmeron A."/>
            <person name="Pelletier E."/>
            <person name="Goulhen-Chollet F."/>
            <person name="Arsene-Ploetze F."/>
            <person name="Gallien S."/>
            <person name="Calteau A."/>
            <person name="Vallenet D."/>
            <person name="Casiot C."/>
            <person name="Chane-Woon-Ming B."/>
            <person name="Giloteaux L."/>
            <person name="Barakat M."/>
            <person name="Bonnefoy V."/>
            <person name="Bruneel O."/>
            <person name="Chandler M."/>
            <person name="Cleiss J."/>
            <person name="Duran R."/>
            <person name="Elbaz-Poulichet F."/>
            <person name="Fonknechten N."/>
            <person name="Lauga B."/>
            <person name="Mornico D."/>
            <person name="Ortet P."/>
            <person name="Schaeffer C."/>
            <person name="Siguier P."/>
            <person name="Alexander Thil Smith A."/>
            <person name="Van Dorsselaer A."/>
            <person name="Weissenbach J."/>
            <person name="Medigue C."/>
            <person name="Le Paslier D."/>
        </authorList>
    </citation>
    <scope>NUCLEOTIDE SEQUENCE</scope>
</reference>
<evidence type="ECO:0000256" key="8">
    <source>
        <dbReference type="ARBA" id="ARBA00023306"/>
    </source>
</evidence>
<evidence type="ECO:0000256" key="1">
    <source>
        <dbReference type="ARBA" id="ARBA00022475"/>
    </source>
</evidence>
<keyword evidence="9" id="KW-0961">Cell wall biogenesis/degradation</keyword>
<protein>
    <submittedName>
        <fullName evidence="12">N-acetylglucosaminyl transferase</fullName>
        <ecNumber evidence="12">2.4.1.227</ecNumber>
    </submittedName>
</protein>
<feature type="domain" description="Glycosyl transferase family 28 C-terminal" evidence="11">
    <location>
        <begin position="181"/>
        <end position="355"/>
    </location>
</feature>
<evidence type="ECO:0000256" key="7">
    <source>
        <dbReference type="ARBA" id="ARBA00023136"/>
    </source>
</evidence>
<sequence length="366" mass="38358">MAARILIAGGGTGGHIIPALAVARELVARHGAEVLFVGTERGLESRMVPEAGFSLKLVEVGPLNRVSLGTRLKTLRLLPLSVLTCVRFIREFQADAVFGVGGYASGPAMAAALISRVPTLAFEPNAVPGLANRLVGRWVSAAAVNFAPAARWFRNAEVTGIPVRAEFFEIAPPGTPRPPRLLVFGGSQGARILNTLLPQVVGELLCSVPGLTVLHQAGARHVEATRLAYAEVCERAGIDSSRWRVEAFLDGMAECFAAADLILARSGASTVAELAAAGRPALLIPFAAAADDHQLANAEVMVRAGAAAMLTERELAAQPGRLMEALAGLLGDRGQLTAMGERARTQAHRDAASRIAGRLVELAGQR</sequence>
<evidence type="ECO:0000256" key="2">
    <source>
        <dbReference type="ARBA" id="ARBA00022618"/>
    </source>
</evidence>
<dbReference type="EC" id="2.4.1.227" evidence="12"/>
<evidence type="ECO:0000259" key="10">
    <source>
        <dbReference type="Pfam" id="PF03033"/>
    </source>
</evidence>
<keyword evidence="1" id="KW-1003">Cell membrane</keyword>
<dbReference type="GO" id="GO:0008360">
    <property type="term" value="P:regulation of cell shape"/>
    <property type="evidence" value="ECO:0007669"/>
    <property type="project" value="UniProtKB-KW"/>
</dbReference>
<evidence type="ECO:0000313" key="12">
    <source>
        <dbReference type="EMBL" id="CBI07806.1"/>
    </source>
</evidence>
<dbReference type="InterPro" id="IPR006009">
    <property type="entry name" value="GlcNAc_MurG"/>
</dbReference>
<dbReference type="PANTHER" id="PTHR21015:SF22">
    <property type="entry name" value="GLYCOSYLTRANSFERASE"/>
    <property type="match status" value="1"/>
</dbReference>
<keyword evidence="2" id="KW-0132">Cell division</keyword>
<dbReference type="Gene3D" id="3.40.50.2000">
    <property type="entry name" value="Glycogen Phosphorylase B"/>
    <property type="match status" value="2"/>
</dbReference>
<keyword evidence="5" id="KW-0133">Cell shape</keyword>
<dbReference type="InterPro" id="IPR007235">
    <property type="entry name" value="Glyco_trans_28_C"/>
</dbReference>
<dbReference type="GO" id="GO:0009252">
    <property type="term" value="P:peptidoglycan biosynthetic process"/>
    <property type="evidence" value="ECO:0007669"/>
    <property type="project" value="UniProtKB-KW"/>
</dbReference>
<dbReference type="Pfam" id="PF03033">
    <property type="entry name" value="Glyco_transf_28"/>
    <property type="match status" value="1"/>
</dbReference>
<dbReference type="PANTHER" id="PTHR21015">
    <property type="entry name" value="UDP-N-ACETYLGLUCOSAMINE--N-ACETYLMURAMYL-(PENTAPEPTIDE) PYROPHOSPHORYL-UNDECAPRENOL N-ACETYLGLUCOSAMINE TRANSFERASE 1"/>
    <property type="match status" value="1"/>
</dbReference>
<dbReference type="SUPFAM" id="SSF53756">
    <property type="entry name" value="UDP-Glycosyltransferase/glycogen phosphorylase"/>
    <property type="match status" value="1"/>
</dbReference>
<keyword evidence="7" id="KW-0472">Membrane</keyword>
<dbReference type="GO" id="GO:0050511">
    <property type="term" value="F:undecaprenyldiphospho-muramoylpentapeptide beta-N-acetylglucosaminyltransferase activity"/>
    <property type="evidence" value="ECO:0007669"/>
    <property type="project" value="InterPro"/>
</dbReference>
<evidence type="ECO:0000256" key="9">
    <source>
        <dbReference type="ARBA" id="ARBA00023316"/>
    </source>
</evidence>
<keyword evidence="8" id="KW-0131">Cell cycle</keyword>
<gene>
    <name evidence="12" type="primary">murG</name>
    <name evidence="12" type="ORF">CARN6_1197</name>
</gene>
<dbReference type="Pfam" id="PF04101">
    <property type="entry name" value="Glyco_tran_28_C"/>
    <property type="match status" value="1"/>
</dbReference>
<comment type="caution">
    <text evidence="12">The sequence shown here is derived from an EMBL/GenBank/DDBJ whole genome shotgun (WGS) entry which is preliminary data.</text>
</comment>
<dbReference type="GO" id="GO:0051301">
    <property type="term" value="P:cell division"/>
    <property type="evidence" value="ECO:0007669"/>
    <property type="project" value="UniProtKB-KW"/>
</dbReference>
<dbReference type="EMBL" id="CABQ01000143">
    <property type="protein sequence ID" value="CBI07806.1"/>
    <property type="molecule type" value="Genomic_DNA"/>
</dbReference>
<dbReference type="GO" id="GO:0071555">
    <property type="term" value="P:cell wall organization"/>
    <property type="evidence" value="ECO:0007669"/>
    <property type="project" value="UniProtKB-KW"/>
</dbReference>
<evidence type="ECO:0000256" key="6">
    <source>
        <dbReference type="ARBA" id="ARBA00022984"/>
    </source>
</evidence>
<dbReference type="NCBIfam" id="TIGR01133">
    <property type="entry name" value="murG"/>
    <property type="match status" value="1"/>
</dbReference>
<keyword evidence="4 12" id="KW-0808">Transferase</keyword>
<evidence type="ECO:0000256" key="3">
    <source>
        <dbReference type="ARBA" id="ARBA00022676"/>
    </source>
</evidence>